<feature type="repeat" description="RCC1" evidence="2">
    <location>
        <begin position="47"/>
        <end position="97"/>
    </location>
</feature>
<reference evidence="5" key="2">
    <citation type="submission" date="2025-09" db="UniProtKB">
        <authorList>
            <consortium name="Ensembl"/>
        </authorList>
    </citation>
    <scope>IDENTIFICATION</scope>
</reference>
<evidence type="ECO:0000313" key="5">
    <source>
        <dbReference type="Ensembl" id="ENSMMOP00000017126.1"/>
    </source>
</evidence>
<name>A0A3Q3WI16_MOLML</name>
<keyword evidence="1" id="KW-0677">Repeat</keyword>
<feature type="domain" description="RCC1-like" evidence="4">
    <location>
        <begin position="2"/>
        <end position="368"/>
    </location>
</feature>
<evidence type="ECO:0000256" key="1">
    <source>
        <dbReference type="ARBA" id="ARBA00022737"/>
    </source>
</evidence>
<feature type="repeat" description="RCC1" evidence="2">
    <location>
        <begin position="149"/>
        <end position="206"/>
    </location>
</feature>
<feature type="repeat" description="RCC1" evidence="2">
    <location>
        <begin position="207"/>
        <end position="259"/>
    </location>
</feature>
<dbReference type="STRING" id="94237.ENSMMOP00000017126"/>
<dbReference type="PANTHER" id="PTHR22870">
    <property type="entry name" value="REGULATOR OF CHROMOSOME CONDENSATION"/>
    <property type="match status" value="1"/>
</dbReference>
<sequence length="368" mass="38617">QGANSYGQLGQGHVEDLSHPRLCGTAALENQAVLAVSGGGGHSVLITEAFVCGQNDRGQLGLGHSANVSTLQLCHSLSQRVTKVACGWDFTLFLTDCGRVLSCGSNAFGQLGIGQTLPRTADVLVVESLKEPVVSLAAGLRHSLAVTSGCVYQWGSGLLSHAKRALSPRPVPSHFGSALPCLVPLEQKTSHVVAAGSMHCVCLTGDGDLFLWGSNKHGQLPHSEPFLCSPTLMKRSLLAGEKVIHVWSGWTHIVAQTTGRVFTWGRADYGQLGRRASTSQSAERQSVTPSAEGGNQEACHPAEVKVLHGATQIACGSEHNLAIVGRLLSWGWNEHGMCGDGSETDVFLPQLVSGLRALLIGCGAGHSM</sequence>
<reference evidence="5" key="1">
    <citation type="submission" date="2025-08" db="UniProtKB">
        <authorList>
            <consortium name="Ensembl"/>
        </authorList>
    </citation>
    <scope>IDENTIFICATION</scope>
</reference>
<dbReference type="Pfam" id="PF25390">
    <property type="entry name" value="WD40_RLD"/>
    <property type="match status" value="1"/>
</dbReference>
<dbReference type="PANTHER" id="PTHR22870:SF360">
    <property type="entry name" value="ULTRAVIOLET-B RECEPTOR UVR8"/>
    <property type="match status" value="1"/>
</dbReference>
<dbReference type="InterPro" id="IPR009091">
    <property type="entry name" value="RCC1/BLIP-II"/>
</dbReference>
<protein>
    <recommendedName>
        <fullName evidence="4">RCC1-like domain-containing protein</fullName>
    </recommendedName>
</protein>
<organism evidence="5 6">
    <name type="scientific">Mola mola</name>
    <name type="common">Ocean sunfish</name>
    <name type="synonym">Tetraodon mola</name>
    <dbReference type="NCBI Taxonomy" id="94237"/>
    <lineage>
        <taxon>Eukaryota</taxon>
        <taxon>Metazoa</taxon>
        <taxon>Chordata</taxon>
        <taxon>Craniata</taxon>
        <taxon>Vertebrata</taxon>
        <taxon>Euteleostomi</taxon>
        <taxon>Actinopterygii</taxon>
        <taxon>Neopterygii</taxon>
        <taxon>Teleostei</taxon>
        <taxon>Neoteleostei</taxon>
        <taxon>Acanthomorphata</taxon>
        <taxon>Eupercaria</taxon>
        <taxon>Tetraodontiformes</taxon>
        <taxon>Molidae</taxon>
        <taxon>Mola</taxon>
    </lineage>
</organism>
<dbReference type="PRINTS" id="PR00633">
    <property type="entry name" value="RCCNDNSATION"/>
</dbReference>
<feature type="repeat" description="RCC1" evidence="2">
    <location>
        <begin position="259"/>
        <end position="326"/>
    </location>
</feature>
<keyword evidence="6" id="KW-1185">Reference proteome</keyword>
<dbReference type="Proteomes" id="UP000261620">
    <property type="component" value="Unplaced"/>
</dbReference>
<proteinExistence type="predicted"/>
<dbReference type="PROSITE" id="PS50012">
    <property type="entry name" value="RCC1_3"/>
    <property type="match status" value="7"/>
</dbReference>
<dbReference type="InterPro" id="IPR000408">
    <property type="entry name" value="Reg_chr_condens"/>
</dbReference>
<dbReference type="OMA" id="WRWGCSG"/>
<evidence type="ECO:0000259" key="4">
    <source>
        <dbReference type="Pfam" id="PF25390"/>
    </source>
</evidence>
<dbReference type="InterPro" id="IPR058923">
    <property type="entry name" value="RCC1-like_dom"/>
</dbReference>
<dbReference type="Gene3D" id="2.130.10.30">
    <property type="entry name" value="Regulator of chromosome condensation 1/beta-lactamase-inhibitor protein II"/>
    <property type="match status" value="2"/>
</dbReference>
<dbReference type="SUPFAM" id="SSF50985">
    <property type="entry name" value="RCC1/BLIP-II"/>
    <property type="match status" value="1"/>
</dbReference>
<feature type="region of interest" description="Disordered" evidence="3">
    <location>
        <begin position="275"/>
        <end position="297"/>
    </location>
</feature>
<dbReference type="AlphaFoldDB" id="A0A3Q3WI16"/>
<evidence type="ECO:0000313" key="6">
    <source>
        <dbReference type="Proteomes" id="UP000261620"/>
    </source>
</evidence>
<feature type="repeat" description="RCC1" evidence="2">
    <location>
        <begin position="98"/>
        <end position="149"/>
    </location>
</feature>
<feature type="repeat" description="RCC1" evidence="2">
    <location>
        <begin position="1"/>
        <end position="49"/>
    </location>
</feature>
<accession>A0A3Q3WI16</accession>
<dbReference type="Ensembl" id="ENSMMOT00000017409.1">
    <property type="protein sequence ID" value="ENSMMOP00000017126.1"/>
    <property type="gene ID" value="ENSMMOG00000013047.1"/>
</dbReference>
<dbReference type="InterPro" id="IPR051210">
    <property type="entry name" value="Ub_ligase/GEF_domain"/>
</dbReference>
<evidence type="ECO:0000256" key="2">
    <source>
        <dbReference type="PROSITE-ProRule" id="PRU00235"/>
    </source>
</evidence>
<feature type="compositionally biased region" description="Polar residues" evidence="3">
    <location>
        <begin position="276"/>
        <end position="289"/>
    </location>
</feature>
<dbReference type="PROSITE" id="PS00626">
    <property type="entry name" value="RCC1_2"/>
    <property type="match status" value="1"/>
</dbReference>
<feature type="repeat" description="RCC1" evidence="2">
    <location>
        <begin position="325"/>
        <end position="368"/>
    </location>
</feature>
<evidence type="ECO:0000256" key="3">
    <source>
        <dbReference type="SAM" id="MobiDB-lite"/>
    </source>
</evidence>